<dbReference type="RefSeq" id="WP_189582706.1">
    <property type="nucleotide sequence ID" value="NZ_BMYV01000001.1"/>
</dbReference>
<accession>A0A918KJK0</accession>
<organism evidence="3 4">
    <name type="scientific">Litorimonas cladophorae</name>
    <dbReference type="NCBI Taxonomy" id="1220491"/>
    <lineage>
        <taxon>Bacteria</taxon>
        <taxon>Pseudomonadati</taxon>
        <taxon>Pseudomonadota</taxon>
        <taxon>Alphaproteobacteria</taxon>
        <taxon>Maricaulales</taxon>
        <taxon>Robiginitomaculaceae</taxon>
    </lineage>
</organism>
<name>A0A918KJK0_9PROT</name>
<gene>
    <name evidence="3" type="ORF">GCM10011309_11990</name>
</gene>
<feature type="domain" description="Lipid/polyisoprenoid-binding YceI-like" evidence="2">
    <location>
        <begin position="58"/>
        <end position="221"/>
    </location>
</feature>
<dbReference type="PANTHER" id="PTHR34406:SF1">
    <property type="entry name" value="PROTEIN YCEI"/>
    <property type="match status" value="1"/>
</dbReference>
<keyword evidence="1" id="KW-0732">Signal</keyword>
<dbReference type="InterPro" id="IPR007372">
    <property type="entry name" value="Lipid/polyisoprenoid-bd_YceI"/>
</dbReference>
<dbReference type="AlphaFoldDB" id="A0A918KJK0"/>
<dbReference type="EMBL" id="BMYV01000001">
    <property type="protein sequence ID" value="GGX63585.1"/>
    <property type="molecule type" value="Genomic_DNA"/>
</dbReference>
<dbReference type="InterPro" id="IPR036761">
    <property type="entry name" value="TTHA0802/YceI-like_sf"/>
</dbReference>
<dbReference type="Proteomes" id="UP000600865">
    <property type="component" value="Unassembled WGS sequence"/>
</dbReference>
<dbReference type="PROSITE" id="PS51257">
    <property type="entry name" value="PROKAR_LIPOPROTEIN"/>
    <property type="match status" value="1"/>
</dbReference>
<evidence type="ECO:0000256" key="1">
    <source>
        <dbReference type="SAM" id="SignalP"/>
    </source>
</evidence>
<reference evidence="3 4" key="1">
    <citation type="journal article" date="2014" name="Int. J. Syst. Evol. Microbiol.">
        <title>Complete genome sequence of Corynebacterium casei LMG S-19264T (=DSM 44701T), isolated from a smear-ripened cheese.</title>
        <authorList>
            <consortium name="US DOE Joint Genome Institute (JGI-PGF)"/>
            <person name="Walter F."/>
            <person name="Albersmeier A."/>
            <person name="Kalinowski J."/>
            <person name="Ruckert C."/>
        </authorList>
    </citation>
    <scope>NUCLEOTIDE SEQUENCE [LARGE SCALE GENOMIC DNA]</scope>
    <source>
        <strain evidence="3 4">KCTC 23968</strain>
    </source>
</reference>
<dbReference type="SUPFAM" id="SSF101874">
    <property type="entry name" value="YceI-like"/>
    <property type="match status" value="1"/>
</dbReference>
<feature type="chain" id="PRO_5036803053" description="Lipid/polyisoprenoid-binding YceI-like domain-containing protein" evidence="1">
    <location>
        <begin position="22"/>
        <end position="224"/>
    </location>
</feature>
<dbReference type="Pfam" id="PF04264">
    <property type="entry name" value="YceI"/>
    <property type="match status" value="1"/>
</dbReference>
<feature type="signal peptide" evidence="1">
    <location>
        <begin position="1"/>
        <end position="21"/>
    </location>
</feature>
<comment type="caution">
    <text evidence="3">The sequence shown here is derived from an EMBL/GenBank/DDBJ whole genome shotgun (WGS) entry which is preliminary data.</text>
</comment>
<evidence type="ECO:0000313" key="4">
    <source>
        <dbReference type="Proteomes" id="UP000600865"/>
    </source>
</evidence>
<dbReference type="PANTHER" id="PTHR34406">
    <property type="entry name" value="PROTEIN YCEI"/>
    <property type="match status" value="1"/>
</dbReference>
<evidence type="ECO:0000259" key="2">
    <source>
        <dbReference type="SMART" id="SM00867"/>
    </source>
</evidence>
<proteinExistence type="predicted"/>
<sequence length="224" mass="24463">MHLGKLTLISTAALLSACSNGADTNTAKMDRTVVEAATDVAGEIEMRGADLSVLPSGTYKSEQGHAYVAFQYWHQEYSRPIIRWGTTDATIVFDNENPENSTLSVSLPTEDLDTGVEAWDKHIKSADFFDVENYPEVTFVSTDISQIKDGYGTLTGNLTIKDVTKPFTLTGTVNKVGKHFRSGVDMFGVSAKGTLSRSEFGVDTYAPSADEIEITIEVEFQKVE</sequence>
<protein>
    <recommendedName>
        <fullName evidence="2">Lipid/polyisoprenoid-binding YceI-like domain-containing protein</fullName>
    </recommendedName>
</protein>
<keyword evidence="4" id="KW-1185">Reference proteome</keyword>
<evidence type="ECO:0000313" key="3">
    <source>
        <dbReference type="EMBL" id="GGX63585.1"/>
    </source>
</evidence>
<dbReference type="SMART" id="SM00867">
    <property type="entry name" value="YceI"/>
    <property type="match status" value="1"/>
</dbReference>
<dbReference type="Gene3D" id="2.40.128.110">
    <property type="entry name" value="Lipid/polyisoprenoid-binding, YceI-like"/>
    <property type="match status" value="1"/>
</dbReference>